<protein>
    <submittedName>
        <fullName evidence="1">Uncharacterized protein</fullName>
    </submittedName>
</protein>
<evidence type="ECO:0000313" key="2">
    <source>
        <dbReference type="Proteomes" id="UP001620626"/>
    </source>
</evidence>
<dbReference type="EMBL" id="JBICBT010000442">
    <property type="protein sequence ID" value="KAL3113588.1"/>
    <property type="molecule type" value="Genomic_DNA"/>
</dbReference>
<name>A0ABD2LED8_9BILA</name>
<organism evidence="1 2">
    <name type="scientific">Heterodera trifolii</name>
    <dbReference type="NCBI Taxonomy" id="157864"/>
    <lineage>
        <taxon>Eukaryota</taxon>
        <taxon>Metazoa</taxon>
        <taxon>Ecdysozoa</taxon>
        <taxon>Nematoda</taxon>
        <taxon>Chromadorea</taxon>
        <taxon>Rhabditida</taxon>
        <taxon>Tylenchina</taxon>
        <taxon>Tylenchomorpha</taxon>
        <taxon>Tylenchoidea</taxon>
        <taxon>Heteroderidae</taxon>
        <taxon>Heteroderinae</taxon>
        <taxon>Heterodera</taxon>
    </lineage>
</organism>
<keyword evidence="2" id="KW-1185">Reference proteome</keyword>
<sequence length="187" mass="22403">MSNAQISNPQNPRCAWNDFPVSLLDCAELRFISCTHQLMPYAVVDDVFHQTNVALFNWLHLPRADSRPKFYFDWCSELDANESIKQLKEKFINDKSPANYCFVMPKDKYRLEDESLNSHQIFSIKNEKTQELLQIKQFWCNRWMLIRNQISWDWSGFVMKIFNDDVSSYYKDRFIFALNDEQYDVPE</sequence>
<gene>
    <name evidence="1" type="ORF">niasHT_018179</name>
</gene>
<proteinExistence type="predicted"/>
<accession>A0ABD2LED8</accession>
<comment type="caution">
    <text evidence="1">The sequence shown here is derived from an EMBL/GenBank/DDBJ whole genome shotgun (WGS) entry which is preliminary data.</text>
</comment>
<reference evidence="1 2" key="1">
    <citation type="submission" date="2024-10" db="EMBL/GenBank/DDBJ databases">
        <authorList>
            <person name="Kim D."/>
        </authorList>
    </citation>
    <scope>NUCLEOTIDE SEQUENCE [LARGE SCALE GENOMIC DNA]</scope>
    <source>
        <strain evidence="1">BH-2024</strain>
    </source>
</reference>
<evidence type="ECO:0000313" key="1">
    <source>
        <dbReference type="EMBL" id="KAL3113588.1"/>
    </source>
</evidence>
<dbReference type="AlphaFoldDB" id="A0ABD2LED8"/>
<dbReference type="Proteomes" id="UP001620626">
    <property type="component" value="Unassembled WGS sequence"/>
</dbReference>